<name>A0AA88GFM3_NAELO</name>
<keyword evidence="2 9" id="KW-0812">Transmembrane</keyword>
<feature type="transmembrane region" description="Helical" evidence="9">
    <location>
        <begin position="328"/>
        <end position="346"/>
    </location>
</feature>
<evidence type="ECO:0000256" key="3">
    <source>
        <dbReference type="ARBA" id="ARBA00022801"/>
    </source>
</evidence>
<dbReference type="PANTHER" id="PTHR14969:SF28">
    <property type="entry name" value="DIHYDROSPHINGOSINE 1-PHOSPHATE PHOSPHATASE LCB3-RELATED"/>
    <property type="match status" value="1"/>
</dbReference>
<evidence type="ECO:0000256" key="9">
    <source>
        <dbReference type="SAM" id="Phobius"/>
    </source>
</evidence>
<feature type="compositionally biased region" description="Basic residues" evidence="8">
    <location>
        <begin position="1"/>
        <end position="10"/>
    </location>
</feature>
<evidence type="ECO:0000256" key="4">
    <source>
        <dbReference type="ARBA" id="ARBA00022824"/>
    </source>
</evidence>
<organism evidence="11 12">
    <name type="scientific">Naegleria lovaniensis</name>
    <name type="common">Amoeba</name>
    <dbReference type="NCBI Taxonomy" id="51637"/>
    <lineage>
        <taxon>Eukaryota</taxon>
        <taxon>Discoba</taxon>
        <taxon>Heterolobosea</taxon>
        <taxon>Tetramitia</taxon>
        <taxon>Eutetramitia</taxon>
        <taxon>Vahlkampfiidae</taxon>
        <taxon>Naegleria</taxon>
    </lineage>
</organism>
<dbReference type="SUPFAM" id="SSF48317">
    <property type="entry name" value="Acid phosphatase/Vanadium-dependent haloperoxidase"/>
    <property type="match status" value="1"/>
</dbReference>
<feature type="transmembrane region" description="Helical" evidence="9">
    <location>
        <begin position="248"/>
        <end position="273"/>
    </location>
</feature>
<evidence type="ECO:0000256" key="8">
    <source>
        <dbReference type="SAM" id="MobiDB-lite"/>
    </source>
</evidence>
<dbReference type="Gene3D" id="1.20.144.10">
    <property type="entry name" value="Phosphatidic acid phosphatase type 2/haloperoxidase"/>
    <property type="match status" value="1"/>
</dbReference>
<feature type="transmembrane region" description="Helical" evidence="9">
    <location>
        <begin position="279"/>
        <end position="301"/>
    </location>
</feature>
<dbReference type="RefSeq" id="XP_044544905.1">
    <property type="nucleotide sequence ID" value="XM_044699315.1"/>
</dbReference>
<feature type="transmembrane region" description="Helical" evidence="9">
    <location>
        <begin position="498"/>
        <end position="523"/>
    </location>
</feature>
<evidence type="ECO:0000313" key="12">
    <source>
        <dbReference type="Proteomes" id="UP000816034"/>
    </source>
</evidence>
<comment type="caution">
    <text evidence="11">The sequence shown here is derived from an EMBL/GenBank/DDBJ whole genome shotgun (WGS) entry which is preliminary data.</text>
</comment>
<evidence type="ECO:0000256" key="6">
    <source>
        <dbReference type="ARBA" id="ARBA00023136"/>
    </source>
</evidence>
<sequence length="526" mass="59908">MSTHSTRAHKTSSPLSSSAKAVRNEPQCDCASMSTSSSDDDHVAELMNKNISSLSPNNSNNRSAIIMEPSSSSSLSFFHQFKMYLHRRIMSETRTVRAFQEFFGVVQVNTNTTTTNMTTNTSLPSSNESQQVGSKPTFKYSKFWYYLFLWSSELGNEGMFASFLPFIFWHIDQHLGIRIMIAWALSFGIGQYLKDLFELPRPQLDSRLESCYENEFGFPSTHASGSTVLAISFFGYFLKYYSFENAPYLKYVFIIAMVAWIVLCCMSRLYLGVHSLTDIYGGLLIGSFVLFICHKYVYVYLEPFFLMDLNMSSDNTTNLGDLITSRSAFITPLFIVAFTVGIMTFYSTSLRKGNPWRSSYGDTGRVFGAFCGALLGIWCVIVLKKPQYVCERILHGINHSIQDNNEMGFLQMLFSTPPSLMPYVSSPTQHVLYPQVRLLELHIQDWAKIAWTSVVGIVWLLMNKEITKVVVFRLLKTFYLPERETKNMKELMHSRYDVEIPVILTAYTMIGFTATCLNTLFVIGVQ</sequence>
<evidence type="ECO:0000259" key="10">
    <source>
        <dbReference type="SMART" id="SM00014"/>
    </source>
</evidence>
<keyword evidence="12" id="KW-1185">Reference proteome</keyword>
<evidence type="ECO:0000256" key="7">
    <source>
        <dbReference type="ARBA" id="ARBA00038324"/>
    </source>
</evidence>
<dbReference type="InterPro" id="IPR000326">
    <property type="entry name" value="PAP2/HPO"/>
</dbReference>
<dbReference type="AlphaFoldDB" id="A0AA88GFM3"/>
<keyword evidence="6 9" id="KW-0472">Membrane</keyword>
<dbReference type="GO" id="GO:0005789">
    <property type="term" value="C:endoplasmic reticulum membrane"/>
    <property type="evidence" value="ECO:0007669"/>
    <property type="project" value="UniProtKB-SubCell"/>
</dbReference>
<evidence type="ECO:0000256" key="1">
    <source>
        <dbReference type="ARBA" id="ARBA00004477"/>
    </source>
</evidence>
<dbReference type="Proteomes" id="UP000816034">
    <property type="component" value="Unassembled WGS sequence"/>
</dbReference>
<keyword evidence="4" id="KW-0256">Endoplasmic reticulum</keyword>
<dbReference type="PANTHER" id="PTHR14969">
    <property type="entry name" value="SPHINGOSINE-1-PHOSPHATE PHOSPHOHYDROLASE"/>
    <property type="match status" value="1"/>
</dbReference>
<dbReference type="GO" id="GO:0042392">
    <property type="term" value="F:sphingosine-1-phosphate phosphatase activity"/>
    <property type="evidence" value="ECO:0007669"/>
    <property type="project" value="TreeGrafter"/>
</dbReference>
<accession>A0AA88GFM3</accession>
<evidence type="ECO:0000313" key="11">
    <source>
        <dbReference type="EMBL" id="KAG2377643.1"/>
    </source>
</evidence>
<dbReference type="Pfam" id="PF01569">
    <property type="entry name" value="PAP2"/>
    <property type="match status" value="1"/>
</dbReference>
<feature type="transmembrane region" description="Helical" evidence="9">
    <location>
        <begin position="223"/>
        <end position="241"/>
    </location>
</feature>
<dbReference type="SMART" id="SM00014">
    <property type="entry name" value="acidPPc"/>
    <property type="match status" value="1"/>
</dbReference>
<protein>
    <recommendedName>
        <fullName evidence="10">Phosphatidic acid phosphatase type 2/haloperoxidase domain-containing protein</fullName>
    </recommendedName>
</protein>
<feature type="transmembrane region" description="Helical" evidence="9">
    <location>
        <begin position="143"/>
        <end position="168"/>
    </location>
</feature>
<gene>
    <name evidence="11" type="ORF">C9374_009159</name>
</gene>
<keyword evidence="5 9" id="KW-1133">Transmembrane helix</keyword>
<feature type="transmembrane region" description="Helical" evidence="9">
    <location>
        <begin position="366"/>
        <end position="383"/>
    </location>
</feature>
<feature type="region of interest" description="Disordered" evidence="8">
    <location>
        <begin position="1"/>
        <end position="40"/>
    </location>
</feature>
<keyword evidence="3" id="KW-0378">Hydrolase</keyword>
<comment type="subcellular location">
    <subcellularLocation>
        <location evidence="1">Endoplasmic reticulum membrane</location>
        <topology evidence="1">Multi-pass membrane protein</topology>
    </subcellularLocation>
</comment>
<comment type="similarity">
    <text evidence="7">Belongs to the type 2 lipid phosphate phosphatase family.</text>
</comment>
<dbReference type="InterPro" id="IPR036938">
    <property type="entry name" value="PAP2/HPO_sf"/>
</dbReference>
<dbReference type="GeneID" id="68101613"/>
<evidence type="ECO:0000256" key="5">
    <source>
        <dbReference type="ARBA" id="ARBA00022989"/>
    </source>
</evidence>
<reference evidence="11 12" key="1">
    <citation type="journal article" date="2018" name="BMC Genomics">
        <title>The genome of Naegleria lovaniensis, the basis for a comparative approach to unravel pathogenicity factors of the human pathogenic amoeba N. fowleri.</title>
        <authorList>
            <person name="Liechti N."/>
            <person name="Schurch N."/>
            <person name="Bruggmann R."/>
            <person name="Wittwer M."/>
        </authorList>
    </citation>
    <scope>NUCLEOTIDE SEQUENCE [LARGE SCALE GENOMIC DNA]</scope>
    <source>
        <strain evidence="11 12">ATCC 30569</strain>
    </source>
</reference>
<evidence type="ECO:0000256" key="2">
    <source>
        <dbReference type="ARBA" id="ARBA00022692"/>
    </source>
</evidence>
<feature type="domain" description="Phosphatidic acid phosphatase type 2/haloperoxidase" evidence="10">
    <location>
        <begin position="177"/>
        <end position="294"/>
    </location>
</feature>
<dbReference type="EMBL" id="PYSW02000037">
    <property type="protein sequence ID" value="KAG2377643.1"/>
    <property type="molecule type" value="Genomic_DNA"/>
</dbReference>
<dbReference type="GO" id="GO:0006670">
    <property type="term" value="P:sphingosine metabolic process"/>
    <property type="evidence" value="ECO:0007669"/>
    <property type="project" value="TreeGrafter"/>
</dbReference>
<proteinExistence type="inferred from homology"/>